<evidence type="ECO:0000256" key="3">
    <source>
        <dbReference type="ARBA" id="ARBA00022723"/>
    </source>
</evidence>
<dbReference type="InterPro" id="IPR036390">
    <property type="entry name" value="WH_DNA-bd_sf"/>
</dbReference>
<dbReference type="GO" id="GO:0000976">
    <property type="term" value="F:transcription cis-regulatory region binding"/>
    <property type="evidence" value="ECO:0007669"/>
    <property type="project" value="TreeGrafter"/>
</dbReference>
<evidence type="ECO:0000256" key="4">
    <source>
        <dbReference type="ARBA" id="ARBA00022833"/>
    </source>
</evidence>
<comment type="cofactor">
    <cofactor evidence="9">
        <name>Mn(2+)</name>
        <dbReference type="ChEBI" id="CHEBI:29035"/>
    </cofactor>
    <cofactor evidence="9">
        <name>Fe(2+)</name>
        <dbReference type="ChEBI" id="CHEBI:29033"/>
    </cofactor>
    <text evidence="9">Binds 1 Mn(2+) or Fe(2+) ion per subunit.</text>
</comment>
<comment type="cofactor">
    <cofactor evidence="8">
        <name>Zn(2+)</name>
        <dbReference type="ChEBI" id="CHEBI:29105"/>
    </cofactor>
    <text evidence="8">Binds 1 zinc ion per subunit.</text>
</comment>
<dbReference type="EMBL" id="QGGL01000002">
    <property type="protein sequence ID" value="PWK15902.1"/>
    <property type="molecule type" value="Genomic_DNA"/>
</dbReference>
<dbReference type="InterPro" id="IPR036388">
    <property type="entry name" value="WH-like_DNA-bd_sf"/>
</dbReference>
<keyword evidence="6" id="KW-0238">DNA-binding</keyword>
<dbReference type="AlphaFoldDB" id="A0A316DED1"/>
<dbReference type="InterPro" id="IPR043135">
    <property type="entry name" value="Fur_C"/>
</dbReference>
<name>A0A316DED1_9BACL</name>
<evidence type="ECO:0000313" key="11">
    <source>
        <dbReference type="Proteomes" id="UP000245634"/>
    </source>
</evidence>
<evidence type="ECO:0000256" key="5">
    <source>
        <dbReference type="ARBA" id="ARBA00023015"/>
    </source>
</evidence>
<gene>
    <name evidence="10" type="ORF">C7459_102148</name>
</gene>
<evidence type="ECO:0000313" key="10">
    <source>
        <dbReference type="EMBL" id="PWK15902.1"/>
    </source>
</evidence>
<dbReference type="Gene3D" id="1.10.10.10">
    <property type="entry name" value="Winged helix-like DNA-binding domain superfamily/Winged helix DNA-binding domain"/>
    <property type="match status" value="1"/>
</dbReference>
<dbReference type="PANTHER" id="PTHR33202:SF7">
    <property type="entry name" value="FERRIC UPTAKE REGULATION PROTEIN"/>
    <property type="match status" value="1"/>
</dbReference>
<keyword evidence="11" id="KW-1185">Reference proteome</keyword>
<dbReference type="GO" id="GO:0045892">
    <property type="term" value="P:negative regulation of DNA-templated transcription"/>
    <property type="evidence" value="ECO:0007669"/>
    <property type="project" value="TreeGrafter"/>
</dbReference>
<sequence length="152" mass="17096">MMQQKRTYSQSLADLKSRGIRLTPQRQVILQFLKETHEHPTAEQVYQKIGEQFPGISLATVYNTLNMLKELGVIREMSYGDMSSRYDGNDTEHAHLVCESCNHVIDITCPPQEMLATPDIAQHGFTIHSYRLEYYGACPACASAQVAKSDAS</sequence>
<evidence type="ECO:0000256" key="6">
    <source>
        <dbReference type="ARBA" id="ARBA00023125"/>
    </source>
</evidence>
<dbReference type="GO" id="GO:0008270">
    <property type="term" value="F:zinc ion binding"/>
    <property type="evidence" value="ECO:0007669"/>
    <property type="project" value="TreeGrafter"/>
</dbReference>
<dbReference type="RefSeq" id="WP_211320327.1">
    <property type="nucleotide sequence ID" value="NZ_QGGL01000002.1"/>
</dbReference>
<evidence type="ECO:0000256" key="9">
    <source>
        <dbReference type="PIRSR" id="PIRSR602481-2"/>
    </source>
</evidence>
<feature type="binding site" evidence="8">
    <location>
        <position position="141"/>
    </location>
    <ligand>
        <name>Zn(2+)</name>
        <dbReference type="ChEBI" id="CHEBI:29105"/>
    </ligand>
</feature>
<keyword evidence="9" id="KW-0408">Iron</keyword>
<comment type="caution">
    <text evidence="10">The sequence shown here is derived from an EMBL/GenBank/DDBJ whole genome shotgun (WGS) entry which is preliminary data.</text>
</comment>
<comment type="similarity">
    <text evidence="1">Belongs to the Fur family.</text>
</comment>
<evidence type="ECO:0000256" key="1">
    <source>
        <dbReference type="ARBA" id="ARBA00007957"/>
    </source>
</evidence>
<keyword evidence="3 8" id="KW-0479">Metal-binding</keyword>
<evidence type="ECO:0000256" key="8">
    <source>
        <dbReference type="PIRSR" id="PIRSR602481-1"/>
    </source>
</evidence>
<dbReference type="Gene3D" id="3.30.1490.190">
    <property type="match status" value="1"/>
</dbReference>
<feature type="binding site" evidence="8">
    <location>
        <position position="101"/>
    </location>
    <ligand>
        <name>Zn(2+)</name>
        <dbReference type="ChEBI" id="CHEBI:29105"/>
    </ligand>
</feature>
<dbReference type="CDD" id="cd07153">
    <property type="entry name" value="Fur_like"/>
    <property type="match status" value="1"/>
</dbReference>
<dbReference type="PANTHER" id="PTHR33202">
    <property type="entry name" value="ZINC UPTAKE REGULATION PROTEIN"/>
    <property type="match status" value="1"/>
</dbReference>
<keyword evidence="7" id="KW-0804">Transcription</keyword>
<keyword evidence="5" id="KW-0805">Transcription regulation</keyword>
<dbReference type="FunFam" id="1.10.10.10:FF:000051">
    <property type="entry name" value="Fur family transcriptional regulator"/>
    <property type="match status" value="1"/>
</dbReference>
<dbReference type="InterPro" id="IPR002481">
    <property type="entry name" value="FUR"/>
</dbReference>
<feature type="binding site" evidence="8">
    <location>
        <position position="138"/>
    </location>
    <ligand>
        <name>Zn(2+)</name>
        <dbReference type="ChEBI" id="CHEBI:29105"/>
    </ligand>
</feature>
<accession>A0A316DED1</accession>
<evidence type="ECO:0000256" key="2">
    <source>
        <dbReference type="ARBA" id="ARBA00022491"/>
    </source>
</evidence>
<keyword evidence="2" id="KW-0678">Repressor</keyword>
<dbReference type="GO" id="GO:0003700">
    <property type="term" value="F:DNA-binding transcription factor activity"/>
    <property type="evidence" value="ECO:0007669"/>
    <property type="project" value="InterPro"/>
</dbReference>
<keyword evidence="4 8" id="KW-0862">Zinc</keyword>
<organism evidence="10 11">
    <name type="scientific">Tumebacillus permanentifrigoris</name>
    <dbReference type="NCBI Taxonomy" id="378543"/>
    <lineage>
        <taxon>Bacteria</taxon>
        <taxon>Bacillati</taxon>
        <taxon>Bacillota</taxon>
        <taxon>Bacilli</taxon>
        <taxon>Bacillales</taxon>
        <taxon>Alicyclobacillaceae</taxon>
        <taxon>Tumebacillus</taxon>
    </lineage>
</organism>
<feature type="binding site" evidence="8">
    <location>
        <position position="98"/>
    </location>
    <ligand>
        <name>Zn(2+)</name>
        <dbReference type="ChEBI" id="CHEBI:29105"/>
    </ligand>
</feature>
<reference evidence="10 11" key="1">
    <citation type="submission" date="2018-05" db="EMBL/GenBank/DDBJ databases">
        <title>Genomic Encyclopedia of Type Strains, Phase IV (KMG-IV): sequencing the most valuable type-strain genomes for metagenomic binning, comparative biology and taxonomic classification.</title>
        <authorList>
            <person name="Goeker M."/>
        </authorList>
    </citation>
    <scope>NUCLEOTIDE SEQUENCE [LARGE SCALE GENOMIC DNA]</scope>
    <source>
        <strain evidence="10 11">DSM 18773</strain>
    </source>
</reference>
<evidence type="ECO:0000256" key="7">
    <source>
        <dbReference type="ARBA" id="ARBA00023163"/>
    </source>
</evidence>
<dbReference type="GO" id="GO:1900376">
    <property type="term" value="P:regulation of secondary metabolite biosynthetic process"/>
    <property type="evidence" value="ECO:0007669"/>
    <property type="project" value="TreeGrafter"/>
</dbReference>
<feature type="binding site" evidence="9">
    <location>
        <position position="113"/>
    </location>
    <ligand>
        <name>Fe cation</name>
        <dbReference type="ChEBI" id="CHEBI:24875"/>
    </ligand>
</feature>
<dbReference type="Proteomes" id="UP000245634">
    <property type="component" value="Unassembled WGS sequence"/>
</dbReference>
<dbReference type="Pfam" id="PF01475">
    <property type="entry name" value="FUR"/>
    <property type="match status" value="1"/>
</dbReference>
<proteinExistence type="inferred from homology"/>
<dbReference type="SUPFAM" id="SSF46785">
    <property type="entry name" value="Winged helix' DNA-binding domain"/>
    <property type="match status" value="1"/>
</dbReference>
<protein>
    <submittedName>
        <fullName evidence="10">Fur family ferric uptake regulator</fullName>
    </submittedName>
</protein>